<reference evidence="2" key="3">
    <citation type="journal article" date="2021" name="Int. J. Parasitol.">
        <title>Comparative analysis of gene expression between Babesia bovis blood stages and kinetes allowed by improved genome annotation.</title>
        <authorList>
            <person name="Ueti M.W."/>
            <person name="Johnson W.C."/>
            <person name="Kappmeyer L.S."/>
            <person name="Herndon D.R."/>
            <person name="Mousel M.R."/>
            <person name="Reif K.E."/>
            <person name="Taus N.S."/>
            <person name="Ifeonu O.O."/>
            <person name="Silva J.C."/>
            <person name="Suarez C.E."/>
            <person name="Brayton K.A."/>
        </authorList>
    </citation>
    <scope>NUCLEOTIDE SEQUENCE [LARGE SCALE GENOMIC DNA]</scope>
</reference>
<organism evidence="1 2">
    <name type="scientific">Babesia bovis</name>
    <dbReference type="NCBI Taxonomy" id="5865"/>
    <lineage>
        <taxon>Eukaryota</taxon>
        <taxon>Sar</taxon>
        <taxon>Alveolata</taxon>
        <taxon>Apicomplexa</taxon>
        <taxon>Aconoidasida</taxon>
        <taxon>Piroplasmida</taxon>
        <taxon>Babesiidae</taxon>
        <taxon>Babesia</taxon>
    </lineage>
</organism>
<dbReference type="eggNOG" id="ENOG502QXMT">
    <property type="taxonomic scope" value="Eukaryota"/>
</dbReference>
<dbReference type="InParanoid" id="A7AWQ2"/>
<dbReference type="InterPro" id="IPR011989">
    <property type="entry name" value="ARM-like"/>
</dbReference>
<reference evidence="1 2" key="1">
    <citation type="journal article" date="2007" name="PLoS Pathog.">
        <title>Genome sequence of Babesia bovis and comparative analysis of apicomplexan hemoprotozoa.</title>
        <authorList>
            <person name="Brayton K.A."/>
            <person name="Lau A.O.T."/>
            <person name="Herndon D.R."/>
            <person name="Hannick L."/>
            <person name="Kappmeyer L.S."/>
            <person name="Berens S.J."/>
            <person name="Bidwell S.L."/>
            <person name="Brown W.C."/>
            <person name="Crabtree J."/>
            <person name="Fadrosh D."/>
            <person name="Feldblum T."/>
            <person name="Forberger H.A."/>
            <person name="Haas B.J."/>
            <person name="Howell J.M."/>
            <person name="Khouri H."/>
            <person name="Koo H."/>
            <person name="Mann D.J."/>
            <person name="Norimine J."/>
            <person name="Paulsen I.T."/>
            <person name="Radune D."/>
            <person name="Ren Q."/>
            <person name="Smith R.K. Jr."/>
            <person name="Suarez C.E."/>
            <person name="White O."/>
            <person name="Wortman J.R."/>
            <person name="Knowles D.P. Jr."/>
            <person name="McElwain T.F."/>
            <person name="Nene V.M."/>
        </authorList>
    </citation>
    <scope>NUCLEOTIDE SEQUENCE [LARGE SCALE GENOMIC DNA]</scope>
    <source>
        <strain evidence="1">T2Bo</strain>
    </source>
</reference>
<evidence type="ECO:0000313" key="2">
    <source>
        <dbReference type="Proteomes" id="UP000002173"/>
    </source>
</evidence>
<dbReference type="GeneID" id="5477264"/>
<evidence type="ECO:0000313" key="1">
    <source>
        <dbReference type="EMBL" id="EDO05480.1"/>
    </source>
</evidence>
<dbReference type="AlphaFoldDB" id="A7AWQ2"/>
<dbReference type="RefSeq" id="XP_001609048.1">
    <property type="nucleotide sequence ID" value="XM_001608998.1"/>
</dbReference>
<dbReference type="InterPro" id="IPR016024">
    <property type="entry name" value="ARM-type_fold"/>
</dbReference>
<keyword evidence="2" id="KW-1185">Reference proteome</keyword>
<dbReference type="Proteomes" id="UP000002173">
    <property type="component" value="Unassembled WGS sequence"/>
</dbReference>
<dbReference type="SUPFAM" id="SSF48371">
    <property type="entry name" value="ARM repeat"/>
    <property type="match status" value="1"/>
</dbReference>
<dbReference type="VEuPathDB" id="PiroplasmaDB:BBOV_I003990"/>
<comment type="caution">
    <text evidence="1">The sequence shown here is derived from an EMBL/GenBank/DDBJ whole genome shotgun (WGS) entry which is preliminary data.</text>
</comment>
<reference evidence="2" key="2">
    <citation type="journal article" date="2020" name="Data Brief">
        <title>Transcriptome dataset of Babesia bovis life stages within vertebrate and invertebrate hosts.</title>
        <authorList>
            <person name="Ueti M.W."/>
            <person name="Johnson W.C."/>
            <person name="Kappmeyer L.S."/>
            <person name="Herndon D.R."/>
            <person name="Mousel M.R."/>
            <person name="Reif K.E."/>
            <person name="Taus N.S."/>
            <person name="Ifeonu O.O."/>
            <person name="Silva J.C."/>
            <person name="Suarez C.E."/>
            <person name="Brayton K.A."/>
        </authorList>
    </citation>
    <scope>NUCLEOTIDE SEQUENCE [LARGE SCALE GENOMIC DNA]</scope>
</reference>
<dbReference type="Gene3D" id="1.25.10.10">
    <property type="entry name" value="Leucine-rich Repeat Variant"/>
    <property type="match status" value="1"/>
</dbReference>
<dbReference type="EMBL" id="AAXT01000005">
    <property type="protein sequence ID" value="EDO05480.1"/>
    <property type="molecule type" value="Genomic_DNA"/>
</dbReference>
<accession>A7AWQ2</accession>
<sequence>MENPESDQQVGTSVFVAKFFSGDELSSLFLPYGLLCDRSSDIPLETGDRLELDDVKLKEVTEVIFKDCLQFIRGEVSDTDTFEWYHDFIAFTNLQIVVRHNAAILVEGEDLDDLLDYTIIHMRNLRSSVARNALMFVSCLIESITDNHDLFLSISLKLMPQLFRCCTSEKIVYRRPALDNLVAISRRCGRKDYIYIAWLIMTYACDRNAKVSSAAGVTLQAFFDHFSDDYLAQVDKAITTEWLGPCLSSKDVTVKEICTKVVTRIIGLISPEEVESWYYSIDPKSKVAKLLRPHVKIKETVQDLNSPEDELNGATLPSAIVCSTGEMPSNMEVVDCGSTEMIHSESGEQVDSIASSGDINAVDEVEL</sequence>
<proteinExistence type="predicted"/>
<dbReference type="OMA" id="WYHDFIA"/>
<dbReference type="KEGG" id="bbo:BBOV_I003990"/>
<name>A7AWQ2_BABBO</name>
<protein>
    <submittedName>
        <fullName evidence="1">Uncharacterized protein</fullName>
    </submittedName>
</protein>
<gene>
    <name evidence="1" type="ORF">BBOV_I003990</name>
</gene>